<accession>A0A3B0WD81</accession>
<dbReference type="PANTHER" id="PTHR12901:SF10">
    <property type="entry name" value="COENZYME Q-BINDING PROTEIN COQ10, MITOCHONDRIAL"/>
    <property type="match status" value="1"/>
</dbReference>
<dbReference type="GO" id="GO:0045333">
    <property type="term" value="P:cellular respiration"/>
    <property type="evidence" value="ECO:0007669"/>
    <property type="project" value="InterPro"/>
</dbReference>
<dbReference type="InterPro" id="IPR005031">
    <property type="entry name" value="COQ10_START"/>
</dbReference>
<protein>
    <submittedName>
        <fullName evidence="2">Ribosome association toxin RatA</fullName>
    </submittedName>
</protein>
<dbReference type="EMBL" id="UOFF01000019">
    <property type="protein sequence ID" value="VAW53251.1"/>
    <property type="molecule type" value="Genomic_DNA"/>
</dbReference>
<dbReference type="PANTHER" id="PTHR12901">
    <property type="entry name" value="SPERM PROTEIN HOMOLOG"/>
    <property type="match status" value="1"/>
</dbReference>
<proteinExistence type="predicted"/>
<name>A0A3B0WD81_9ZZZZ</name>
<evidence type="ECO:0000313" key="2">
    <source>
        <dbReference type="EMBL" id="VAW53251.1"/>
    </source>
</evidence>
<dbReference type="GO" id="GO:0048039">
    <property type="term" value="F:ubiquinone binding"/>
    <property type="evidence" value="ECO:0007669"/>
    <property type="project" value="InterPro"/>
</dbReference>
<dbReference type="SUPFAM" id="SSF55961">
    <property type="entry name" value="Bet v1-like"/>
    <property type="match status" value="1"/>
</dbReference>
<dbReference type="InterPro" id="IPR044996">
    <property type="entry name" value="COQ10-like"/>
</dbReference>
<feature type="non-terminal residue" evidence="2">
    <location>
        <position position="139"/>
    </location>
</feature>
<evidence type="ECO:0000259" key="1">
    <source>
        <dbReference type="Pfam" id="PF03364"/>
    </source>
</evidence>
<reference evidence="2" key="1">
    <citation type="submission" date="2018-06" db="EMBL/GenBank/DDBJ databases">
        <authorList>
            <person name="Zhirakovskaya E."/>
        </authorList>
    </citation>
    <scope>NUCLEOTIDE SEQUENCE</scope>
</reference>
<organism evidence="2">
    <name type="scientific">hydrothermal vent metagenome</name>
    <dbReference type="NCBI Taxonomy" id="652676"/>
    <lineage>
        <taxon>unclassified sequences</taxon>
        <taxon>metagenomes</taxon>
        <taxon>ecological metagenomes</taxon>
    </lineage>
</organism>
<dbReference type="Gene3D" id="3.30.530.20">
    <property type="match status" value="1"/>
</dbReference>
<sequence>MTLISRNALVHYSVEEMYTLVDGIENYAEFLPWCGSTDIISRDENEVIASIEIARGALNKTFTTLNRLQKNKMIEMRLVKGPFKHLQGFWRFDALKDNKASKISLDLDFEFENKLIALAAGSIFNQIANSMVDAFCKRA</sequence>
<dbReference type="CDD" id="cd07813">
    <property type="entry name" value="COQ10p_like"/>
    <property type="match status" value="1"/>
</dbReference>
<feature type="domain" description="Coenzyme Q-binding protein COQ10 START" evidence="1">
    <location>
        <begin position="10"/>
        <end position="136"/>
    </location>
</feature>
<gene>
    <name evidence="2" type="ORF">MNBD_GAMMA07-250</name>
</gene>
<dbReference type="InterPro" id="IPR023393">
    <property type="entry name" value="START-like_dom_sf"/>
</dbReference>
<dbReference type="Pfam" id="PF03364">
    <property type="entry name" value="Polyketide_cyc"/>
    <property type="match status" value="1"/>
</dbReference>
<dbReference type="AlphaFoldDB" id="A0A3B0WD81"/>